<evidence type="ECO:0000256" key="1">
    <source>
        <dbReference type="SAM" id="MobiDB-lite"/>
    </source>
</evidence>
<name>A0A2S0VM64_9ALTE</name>
<feature type="signal peptide" evidence="2">
    <location>
        <begin position="1"/>
        <end position="15"/>
    </location>
</feature>
<dbReference type="Proteomes" id="UP000244441">
    <property type="component" value="Chromosome"/>
</dbReference>
<reference evidence="3 4" key="1">
    <citation type="submission" date="2018-01" db="EMBL/GenBank/DDBJ databases">
        <title>Genome sequence of a Cantenovulum-like bacteria.</title>
        <authorList>
            <person name="Tan W.R."/>
            <person name="Lau N.-S."/>
            <person name="Go F."/>
            <person name="Amirul A.-A.A."/>
        </authorList>
    </citation>
    <scope>NUCLEOTIDE SEQUENCE [LARGE SCALE GENOMIC DNA]</scope>
    <source>
        <strain evidence="3 4">CCB-QB4</strain>
    </source>
</reference>
<accession>A0A2S0VM64</accession>
<protein>
    <recommendedName>
        <fullName evidence="5">FlgO domain-containing protein</fullName>
    </recommendedName>
</protein>
<sequence length="296" mass="32191">MFVVSGLLVNLTACAVLFPNSWPVDPPADPQAPVTNDAMPSSPNQRMMQMAVPESSATGHTERSNYTPNNVGGKGKARHKSANSEQPAVIQSDKQFSPIQPVHTRQTAQSAPSTQYTVSPYAQRSQIVPKAPEVTMNYQGGMLLQSTRQNFQQQQSKQALNHEFLAREIRFLVMDLVNGSAASVIMSKPVWVEEFNDLTSSSRRQVSAKSLLREMLVHESRQYGLNVLESVSGNADGLTVKGSFSRLSGGILVNARVITNSGDAVLNTAQRHLPLDLFTGVKNSGYKDGVRIVAPD</sequence>
<gene>
    <name evidence="3" type="ORF">C2869_01895</name>
</gene>
<evidence type="ECO:0008006" key="5">
    <source>
        <dbReference type="Google" id="ProtNLM"/>
    </source>
</evidence>
<proteinExistence type="predicted"/>
<dbReference type="EMBL" id="CP026604">
    <property type="protein sequence ID" value="AWB65272.1"/>
    <property type="molecule type" value="Genomic_DNA"/>
</dbReference>
<organism evidence="3 4">
    <name type="scientific">Saccharobesus litoralis</name>
    <dbReference type="NCBI Taxonomy" id="2172099"/>
    <lineage>
        <taxon>Bacteria</taxon>
        <taxon>Pseudomonadati</taxon>
        <taxon>Pseudomonadota</taxon>
        <taxon>Gammaproteobacteria</taxon>
        <taxon>Alteromonadales</taxon>
        <taxon>Alteromonadaceae</taxon>
        <taxon>Saccharobesus</taxon>
    </lineage>
</organism>
<keyword evidence="2" id="KW-0732">Signal</keyword>
<feature type="compositionally biased region" description="Polar residues" evidence="1">
    <location>
        <begin position="55"/>
        <end position="70"/>
    </location>
</feature>
<feature type="chain" id="PRO_5015670394" description="FlgO domain-containing protein" evidence="2">
    <location>
        <begin position="16"/>
        <end position="296"/>
    </location>
</feature>
<dbReference type="AlphaFoldDB" id="A0A2S0VM64"/>
<evidence type="ECO:0000256" key="2">
    <source>
        <dbReference type="SAM" id="SignalP"/>
    </source>
</evidence>
<evidence type="ECO:0000313" key="4">
    <source>
        <dbReference type="Proteomes" id="UP000244441"/>
    </source>
</evidence>
<keyword evidence="4" id="KW-1185">Reference proteome</keyword>
<evidence type="ECO:0000313" key="3">
    <source>
        <dbReference type="EMBL" id="AWB65272.1"/>
    </source>
</evidence>
<dbReference type="KEGG" id="cate:C2869_01895"/>
<feature type="region of interest" description="Disordered" evidence="1">
    <location>
        <begin position="51"/>
        <end position="89"/>
    </location>
</feature>